<accession>A0AAD9IYG9</accession>
<name>A0AAD9IYG9_9ANNE</name>
<dbReference type="AlphaFoldDB" id="A0AAD9IYG9"/>
<sequence length="162" mass="18609">MATRTKRTTSSAACMDPERIRNTKDIRSSILMLKLDPAGKPYIRLDVVLALASTALFKNNFDCLECLGHLSRNAEWHITLSNEESKLKLINETPITSSWAEEITDKELEQWVTSSEAERRRRRQERSMAPFSSIPVFPLEQQSPKIYLSRPKVLYILVSSRL</sequence>
<evidence type="ECO:0000313" key="1">
    <source>
        <dbReference type="EMBL" id="KAK2143247.1"/>
    </source>
</evidence>
<keyword evidence="2" id="KW-1185">Reference proteome</keyword>
<protein>
    <submittedName>
        <fullName evidence="1">Uncharacterized protein</fullName>
    </submittedName>
</protein>
<comment type="caution">
    <text evidence="1">The sequence shown here is derived from an EMBL/GenBank/DDBJ whole genome shotgun (WGS) entry which is preliminary data.</text>
</comment>
<organism evidence="1 2">
    <name type="scientific">Paralvinella palmiformis</name>
    <dbReference type="NCBI Taxonomy" id="53620"/>
    <lineage>
        <taxon>Eukaryota</taxon>
        <taxon>Metazoa</taxon>
        <taxon>Spiralia</taxon>
        <taxon>Lophotrochozoa</taxon>
        <taxon>Annelida</taxon>
        <taxon>Polychaeta</taxon>
        <taxon>Sedentaria</taxon>
        <taxon>Canalipalpata</taxon>
        <taxon>Terebellida</taxon>
        <taxon>Terebelliformia</taxon>
        <taxon>Alvinellidae</taxon>
        <taxon>Paralvinella</taxon>
    </lineage>
</organism>
<proteinExistence type="predicted"/>
<gene>
    <name evidence="1" type="ORF">LSH36_860g00029</name>
</gene>
<reference evidence="1" key="1">
    <citation type="journal article" date="2023" name="Mol. Biol. Evol.">
        <title>Third-Generation Sequencing Reveals the Adaptive Role of the Epigenome in Three Deep-Sea Polychaetes.</title>
        <authorList>
            <person name="Perez M."/>
            <person name="Aroh O."/>
            <person name="Sun Y."/>
            <person name="Lan Y."/>
            <person name="Juniper S.K."/>
            <person name="Young C.R."/>
            <person name="Angers B."/>
            <person name="Qian P.Y."/>
        </authorList>
    </citation>
    <scope>NUCLEOTIDE SEQUENCE</scope>
    <source>
        <strain evidence="1">P08H-3</strain>
    </source>
</reference>
<dbReference type="EMBL" id="JAODUP010000860">
    <property type="protein sequence ID" value="KAK2143247.1"/>
    <property type="molecule type" value="Genomic_DNA"/>
</dbReference>
<evidence type="ECO:0000313" key="2">
    <source>
        <dbReference type="Proteomes" id="UP001208570"/>
    </source>
</evidence>
<dbReference type="Proteomes" id="UP001208570">
    <property type="component" value="Unassembled WGS sequence"/>
</dbReference>